<evidence type="ECO:0000313" key="2">
    <source>
        <dbReference type="Proteomes" id="UP001201980"/>
    </source>
</evidence>
<dbReference type="Proteomes" id="UP001201980">
    <property type="component" value="Unassembled WGS sequence"/>
</dbReference>
<proteinExistence type="predicted"/>
<keyword evidence="2" id="KW-1185">Reference proteome</keyword>
<reference evidence="1" key="1">
    <citation type="submission" date="2022-07" db="EMBL/GenBank/DDBJ databases">
        <title>Draft genome sequence of Zalerion maritima ATCC 34329, a (micro)plastics degrading marine fungus.</title>
        <authorList>
            <person name="Paco A."/>
            <person name="Goncalves M.F.M."/>
            <person name="Rocha-Santos T.A.P."/>
            <person name="Alves A."/>
        </authorList>
    </citation>
    <scope>NUCLEOTIDE SEQUENCE</scope>
    <source>
        <strain evidence="1">ATCC 34329</strain>
    </source>
</reference>
<gene>
    <name evidence="1" type="ORF">MKZ38_004501</name>
</gene>
<organism evidence="1 2">
    <name type="scientific">Zalerion maritima</name>
    <dbReference type="NCBI Taxonomy" id="339359"/>
    <lineage>
        <taxon>Eukaryota</taxon>
        <taxon>Fungi</taxon>
        <taxon>Dikarya</taxon>
        <taxon>Ascomycota</taxon>
        <taxon>Pezizomycotina</taxon>
        <taxon>Sordariomycetes</taxon>
        <taxon>Lulworthiomycetidae</taxon>
        <taxon>Lulworthiales</taxon>
        <taxon>Lulworthiaceae</taxon>
        <taxon>Zalerion</taxon>
    </lineage>
</organism>
<dbReference type="AlphaFoldDB" id="A0AAD5RMB7"/>
<comment type="caution">
    <text evidence="1">The sequence shown here is derived from an EMBL/GenBank/DDBJ whole genome shotgun (WGS) entry which is preliminary data.</text>
</comment>
<evidence type="ECO:0000313" key="1">
    <source>
        <dbReference type="EMBL" id="KAJ2897676.1"/>
    </source>
</evidence>
<protein>
    <submittedName>
        <fullName evidence="1">Uncharacterized protein</fullName>
    </submittedName>
</protein>
<accession>A0AAD5RMB7</accession>
<sequence>MSHGIVWTSYPDVYRPSNYSESQRKHIVPPPLAAEQPRSLTQQMRHEFKQSTTTSYTNRDENAISDPLLVVDPKGPPIKFELSSGAIIRTFVRSGDPYVPHQLAHFSAPSVLISNQLRREFLIEASRSKYSSIRPTELGYTVKQALSVALAQIYFETVGEEEKPRISESYVRWRTDRIAWKKIVGPRSWDAHQDFAKWAPEPPREPAYEADVSLAFDRGWEQAAQLRRQSSERRNED</sequence>
<dbReference type="EMBL" id="JAKWBI020000261">
    <property type="protein sequence ID" value="KAJ2897676.1"/>
    <property type="molecule type" value="Genomic_DNA"/>
</dbReference>
<name>A0AAD5RMB7_9PEZI</name>